<dbReference type="PANTHER" id="PTHR43875:SF1">
    <property type="entry name" value="OSMOPROTECTIVE COMPOUNDS UPTAKE ATP-BINDING PROTEIN GGTA"/>
    <property type="match status" value="1"/>
</dbReference>
<dbReference type="OrthoDB" id="9802264at2"/>
<dbReference type="Gene3D" id="3.40.50.300">
    <property type="entry name" value="P-loop containing nucleotide triphosphate hydrolases"/>
    <property type="match status" value="1"/>
</dbReference>
<dbReference type="Gene3D" id="2.40.50.100">
    <property type="match status" value="1"/>
</dbReference>
<evidence type="ECO:0000256" key="1">
    <source>
        <dbReference type="ARBA" id="ARBA00022448"/>
    </source>
</evidence>
<dbReference type="Proteomes" id="UP000248706">
    <property type="component" value="Unassembled WGS sequence"/>
</dbReference>
<dbReference type="PROSITE" id="PS00211">
    <property type="entry name" value="ABC_TRANSPORTER_1"/>
    <property type="match status" value="1"/>
</dbReference>
<organism evidence="6 7">
    <name type="scientific">Thermogemmatispora tikiterensis</name>
    <dbReference type="NCBI Taxonomy" id="1825093"/>
    <lineage>
        <taxon>Bacteria</taxon>
        <taxon>Bacillati</taxon>
        <taxon>Chloroflexota</taxon>
        <taxon>Ktedonobacteria</taxon>
        <taxon>Thermogemmatisporales</taxon>
        <taxon>Thermogemmatisporaceae</taxon>
        <taxon>Thermogemmatispora</taxon>
    </lineage>
</organism>
<keyword evidence="7" id="KW-1185">Reference proteome</keyword>
<reference evidence="6 7" key="1">
    <citation type="submission" date="2016-08" db="EMBL/GenBank/DDBJ databases">
        <title>Analysis of Carbohydrate Active Enzymes in Thermogemmatispora T81 Reveals Carbohydrate Degradation Ability.</title>
        <authorList>
            <person name="Tomazini A."/>
            <person name="Lal S."/>
            <person name="Stott M."/>
            <person name="Henrissat B."/>
            <person name="Polikarpov I."/>
            <person name="Sparling R."/>
            <person name="Levin D.B."/>
        </authorList>
    </citation>
    <scope>NUCLEOTIDE SEQUENCE [LARGE SCALE GENOMIC DNA]</scope>
    <source>
        <strain evidence="6 7">T81</strain>
    </source>
</reference>
<name>A0A328VPI2_9CHLR</name>
<dbReference type="RefSeq" id="WP_112432293.1">
    <property type="nucleotide sequence ID" value="NZ_MCIF01000002.1"/>
</dbReference>
<gene>
    <name evidence="6" type="ORF">A4R35_19230</name>
</gene>
<accession>A0A328VPI2</accession>
<dbReference type="InterPro" id="IPR003439">
    <property type="entry name" value="ABC_transporter-like_ATP-bd"/>
</dbReference>
<dbReference type="GO" id="GO:0140359">
    <property type="term" value="F:ABC-type transporter activity"/>
    <property type="evidence" value="ECO:0007669"/>
    <property type="project" value="InterPro"/>
</dbReference>
<dbReference type="GO" id="GO:0008643">
    <property type="term" value="P:carbohydrate transport"/>
    <property type="evidence" value="ECO:0007669"/>
    <property type="project" value="InterPro"/>
</dbReference>
<dbReference type="InterPro" id="IPR012340">
    <property type="entry name" value="NA-bd_OB-fold"/>
</dbReference>
<dbReference type="InterPro" id="IPR040582">
    <property type="entry name" value="OB_MalK-like"/>
</dbReference>
<feature type="region of interest" description="Disordered" evidence="4">
    <location>
        <begin position="377"/>
        <end position="422"/>
    </location>
</feature>
<evidence type="ECO:0000256" key="2">
    <source>
        <dbReference type="ARBA" id="ARBA00022741"/>
    </source>
</evidence>
<comment type="caution">
    <text evidence="6">The sequence shown here is derived from an EMBL/GenBank/DDBJ whole genome shotgun (WGS) entry which is preliminary data.</text>
</comment>
<dbReference type="InterPro" id="IPR047641">
    <property type="entry name" value="ABC_transpr_MalK/UgpC-like"/>
</dbReference>
<dbReference type="GO" id="GO:0055052">
    <property type="term" value="C:ATP-binding cassette (ABC) transporter complex, substrate-binding subunit-containing"/>
    <property type="evidence" value="ECO:0007669"/>
    <property type="project" value="TreeGrafter"/>
</dbReference>
<dbReference type="InterPro" id="IPR003593">
    <property type="entry name" value="AAA+_ATPase"/>
</dbReference>
<dbReference type="InterPro" id="IPR017871">
    <property type="entry name" value="ABC_transporter-like_CS"/>
</dbReference>
<evidence type="ECO:0000313" key="6">
    <source>
        <dbReference type="EMBL" id="RAQ97680.1"/>
    </source>
</evidence>
<evidence type="ECO:0000256" key="4">
    <source>
        <dbReference type="SAM" id="MobiDB-lite"/>
    </source>
</evidence>
<dbReference type="PANTHER" id="PTHR43875">
    <property type="entry name" value="MALTODEXTRIN IMPORT ATP-BINDING PROTEIN MSMX"/>
    <property type="match status" value="1"/>
</dbReference>
<keyword evidence="3" id="KW-0067">ATP-binding</keyword>
<feature type="domain" description="ABC transporter" evidence="5">
    <location>
        <begin position="8"/>
        <end position="238"/>
    </location>
</feature>
<proteinExistence type="predicted"/>
<dbReference type="InterPro" id="IPR015855">
    <property type="entry name" value="ABC_transpr_MalK-like"/>
</dbReference>
<protein>
    <recommendedName>
        <fullName evidence="5">ABC transporter domain-containing protein</fullName>
    </recommendedName>
</protein>
<dbReference type="AlphaFoldDB" id="A0A328VPI2"/>
<dbReference type="Pfam" id="PF17912">
    <property type="entry name" value="OB_MalK"/>
    <property type="match status" value="1"/>
</dbReference>
<dbReference type="SMART" id="SM00382">
    <property type="entry name" value="AAA"/>
    <property type="match status" value="1"/>
</dbReference>
<dbReference type="CDD" id="cd03301">
    <property type="entry name" value="ABC_MalK_N"/>
    <property type="match status" value="1"/>
</dbReference>
<keyword evidence="1" id="KW-0813">Transport</keyword>
<dbReference type="Pfam" id="PF00005">
    <property type="entry name" value="ABC_tran"/>
    <property type="match status" value="1"/>
</dbReference>
<dbReference type="SUPFAM" id="SSF50331">
    <property type="entry name" value="MOP-like"/>
    <property type="match status" value="1"/>
</dbReference>
<dbReference type="InterPro" id="IPR008995">
    <property type="entry name" value="Mo/tungstate-bd_C_term_dom"/>
</dbReference>
<dbReference type="GO" id="GO:0016887">
    <property type="term" value="F:ATP hydrolysis activity"/>
    <property type="evidence" value="ECO:0007669"/>
    <property type="project" value="InterPro"/>
</dbReference>
<sequence length="422" mass="46792">MGLASGGIVIEHLVKRFGERAVVDDLNLHIQPGELFVLVGPSGCGKTTTLRLLAGLEPVSDGRIYFGERLVNDIRPRDRNVALVFQDYAIFPHLTVFENIAYGLRARHAPRDLIRERVANAARLFRIEHLLRRKPRQLSGGERQRVALARALVRDAALYLYDEPLANLDAQLRHQAREDILTLHRQKGQPAVYVTHDQAEAMALGDRIAVMRDGKLQQVGSGLDLYERPCNQFVAFFIGSPGINLFEVEVRPDQDGSLRLVHAAFRLPVPEEFQARVAPYTGRRLNLGIRPEHLQPPRRADFAVSEDSTIRGLVNVIEPTVSGCTVYLSTLEPTPRDFVATLKARLPGSYLGREVPLAVNLRKIHLFDPEDGQALLHGPIATGDRPVRVTVSPSGGPTDGPAEQPASERETSEASTQREEQA</sequence>
<dbReference type="InterPro" id="IPR027417">
    <property type="entry name" value="P-loop_NTPase"/>
</dbReference>
<evidence type="ECO:0000256" key="3">
    <source>
        <dbReference type="ARBA" id="ARBA00022840"/>
    </source>
</evidence>
<evidence type="ECO:0000259" key="5">
    <source>
        <dbReference type="PROSITE" id="PS50893"/>
    </source>
</evidence>
<dbReference type="Gene3D" id="2.40.50.140">
    <property type="entry name" value="Nucleic acid-binding proteins"/>
    <property type="match status" value="1"/>
</dbReference>
<dbReference type="FunFam" id="3.40.50.300:FF:000042">
    <property type="entry name" value="Maltose/maltodextrin ABC transporter, ATP-binding protein"/>
    <property type="match status" value="1"/>
</dbReference>
<dbReference type="EMBL" id="MCIF01000002">
    <property type="protein sequence ID" value="RAQ97680.1"/>
    <property type="molecule type" value="Genomic_DNA"/>
</dbReference>
<feature type="compositionally biased region" description="Basic and acidic residues" evidence="4">
    <location>
        <begin position="406"/>
        <end position="422"/>
    </location>
</feature>
<evidence type="ECO:0000313" key="7">
    <source>
        <dbReference type="Proteomes" id="UP000248706"/>
    </source>
</evidence>
<keyword evidence="2" id="KW-0547">Nucleotide-binding</keyword>
<dbReference type="GO" id="GO:0005524">
    <property type="term" value="F:ATP binding"/>
    <property type="evidence" value="ECO:0007669"/>
    <property type="project" value="UniProtKB-KW"/>
</dbReference>
<dbReference type="PROSITE" id="PS50893">
    <property type="entry name" value="ABC_TRANSPORTER_2"/>
    <property type="match status" value="1"/>
</dbReference>
<dbReference type="SUPFAM" id="SSF52540">
    <property type="entry name" value="P-loop containing nucleoside triphosphate hydrolases"/>
    <property type="match status" value="1"/>
</dbReference>